<organism evidence="1">
    <name type="scientific">Tanacetum cinerariifolium</name>
    <name type="common">Dalmatian daisy</name>
    <name type="synonym">Chrysanthemum cinerariifolium</name>
    <dbReference type="NCBI Taxonomy" id="118510"/>
    <lineage>
        <taxon>Eukaryota</taxon>
        <taxon>Viridiplantae</taxon>
        <taxon>Streptophyta</taxon>
        <taxon>Embryophyta</taxon>
        <taxon>Tracheophyta</taxon>
        <taxon>Spermatophyta</taxon>
        <taxon>Magnoliopsida</taxon>
        <taxon>eudicotyledons</taxon>
        <taxon>Gunneridae</taxon>
        <taxon>Pentapetalae</taxon>
        <taxon>asterids</taxon>
        <taxon>campanulids</taxon>
        <taxon>Asterales</taxon>
        <taxon>Asteraceae</taxon>
        <taxon>Asteroideae</taxon>
        <taxon>Anthemideae</taxon>
        <taxon>Anthemidinae</taxon>
        <taxon>Tanacetum</taxon>
    </lineage>
</organism>
<comment type="caution">
    <text evidence="1">The sequence shown here is derived from an EMBL/GenBank/DDBJ whole genome shotgun (WGS) entry which is preliminary data.</text>
</comment>
<name>A0A699X5W1_TANCI</name>
<gene>
    <name evidence="1" type="ORF">Tci_925267</name>
</gene>
<evidence type="ECO:0000313" key="1">
    <source>
        <dbReference type="EMBL" id="GFD53298.1"/>
    </source>
</evidence>
<feature type="non-terminal residue" evidence="1">
    <location>
        <position position="1"/>
    </location>
</feature>
<dbReference type="EMBL" id="BKCJ011792603">
    <property type="protein sequence ID" value="GFD53298.1"/>
    <property type="molecule type" value="Genomic_DNA"/>
</dbReference>
<sequence>QLTQALHSEVAVVAAGGLQRGGGGLKLGGGSLGRLGSLVEQAYYLLILVHNTL</sequence>
<accession>A0A699X5W1</accession>
<reference evidence="1" key="1">
    <citation type="journal article" date="2019" name="Sci. Rep.">
        <title>Draft genome of Tanacetum cinerariifolium, the natural source of mosquito coil.</title>
        <authorList>
            <person name="Yamashiro T."/>
            <person name="Shiraishi A."/>
            <person name="Satake H."/>
            <person name="Nakayama K."/>
        </authorList>
    </citation>
    <scope>NUCLEOTIDE SEQUENCE</scope>
</reference>
<protein>
    <submittedName>
        <fullName evidence="1">Uncharacterized protein</fullName>
    </submittedName>
</protein>
<dbReference type="AlphaFoldDB" id="A0A699X5W1"/>
<proteinExistence type="predicted"/>